<name>A0ABX5Z5U5_9MICO</name>
<evidence type="ECO:0000313" key="2">
    <source>
        <dbReference type="EMBL" id="QEH92211.1"/>
    </source>
</evidence>
<evidence type="ECO:0000313" key="3">
    <source>
        <dbReference type="Proteomes" id="UP000323565"/>
    </source>
</evidence>
<evidence type="ECO:0000256" key="1">
    <source>
        <dbReference type="SAM" id="SignalP"/>
    </source>
</evidence>
<keyword evidence="1" id="KW-0732">Signal</keyword>
<gene>
    <name evidence="2" type="ORF">FV141_00655</name>
</gene>
<reference evidence="2 3" key="1">
    <citation type="submission" date="2019-08" db="EMBL/GenBank/DDBJ databases">
        <title>Dermacoccus abyssi strain HZAU 226, whole genome Nanopore sequencing project.</title>
        <authorList>
            <person name="Guo A."/>
            <person name="Zhang X."/>
            <person name="Ruan Y."/>
            <person name="Liu W."/>
            <person name="Chen Q."/>
            <person name="Gu L."/>
        </authorList>
    </citation>
    <scope>NUCLEOTIDE SEQUENCE [LARGE SCALE GENOMIC DNA]</scope>
    <source>
        <strain evidence="2 3">HZAU 226</strain>
    </source>
</reference>
<feature type="chain" id="PRO_5046955609" evidence="1">
    <location>
        <begin position="29"/>
        <end position="223"/>
    </location>
</feature>
<organism evidence="2 3">
    <name type="scientific">Dermacoccus abyssi</name>
    <dbReference type="NCBI Taxonomy" id="322596"/>
    <lineage>
        <taxon>Bacteria</taxon>
        <taxon>Bacillati</taxon>
        <taxon>Actinomycetota</taxon>
        <taxon>Actinomycetes</taxon>
        <taxon>Micrococcales</taxon>
        <taxon>Dermacoccaceae</taxon>
        <taxon>Dermacoccus</taxon>
    </lineage>
</organism>
<dbReference type="Proteomes" id="UP000323565">
    <property type="component" value="Chromosome"/>
</dbReference>
<keyword evidence="3" id="KW-1185">Reference proteome</keyword>
<dbReference type="EMBL" id="CP043031">
    <property type="protein sequence ID" value="QEH92211.1"/>
    <property type="molecule type" value="Genomic_DNA"/>
</dbReference>
<accession>A0ABX5Z5U5</accession>
<protein>
    <submittedName>
        <fullName evidence="2">Uncharacterized protein</fullName>
    </submittedName>
</protein>
<feature type="signal peptide" evidence="1">
    <location>
        <begin position="1"/>
        <end position="28"/>
    </location>
</feature>
<proteinExistence type="predicted"/>
<sequence>MTTIKRTLATFAAAVTVATGFAAAPAQADASTENVDIWHIKNAGPIKPNSSNPNPVCNPWSQYRTHSTSVKTSFTPMGAVRTTNDSDSSVPLTQTLSSTQTLTMKIDGDFGRSLTAGLTGSGSKDGITGGGNLAATWTQAIKPGFSYEASWTTGQEIGPYDIKPGMVGRATYGFNSVTFKGTQQYCKLDGTWSQPTPLSGTAPIAKDVHIEQYKIGSLPKNRY</sequence>